<accession>A0A7X5ZCZ1</accession>
<reference evidence="1 2" key="1">
    <citation type="submission" date="2020-03" db="EMBL/GenBank/DDBJ databases">
        <title>Sequencing the genomes of 1000 actinobacteria strains.</title>
        <authorList>
            <person name="Klenk H.-P."/>
        </authorList>
    </citation>
    <scope>NUCLEOTIDE SEQUENCE [LARGE SCALE GENOMIC DNA]</scope>
    <source>
        <strain evidence="1 2">DSM 44556</strain>
    </source>
</reference>
<proteinExistence type="predicted"/>
<gene>
    <name evidence="1" type="ORF">FHU31_002520</name>
</gene>
<name>A0A7X5ZCZ1_9MYCO</name>
<dbReference type="AlphaFoldDB" id="A0A7X5ZCZ1"/>
<dbReference type="Proteomes" id="UP000547444">
    <property type="component" value="Unassembled WGS sequence"/>
</dbReference>
<evidence type="ECO:0000313" key="2">
    <source>
        <dbReference type="Proteomes" id="UP000547444"/>
    </source>
</evidence>
<dbReference type="RefSeq" id="WP_263988097.1">
    <property type="nucleotide sequence ID" value="NZ_JACKUU010000027.1"/>
</dbReference>
<evidence type="ECO:0000313" key="1">
    <source>
        <dbReference type="EMBL" id="NIH95564.1"/>
    </source>
</evidence>
<keyword evidence="2" id="KW-1185">Reference proteome</keyword>
<sequence length="348" mass="39425">MITETDDFFCHQTIQPHSYVALNDLSWGERGYHTLGDPDRFGLDIGVASYANRGMFHTYAIAGVPGKQWSLRATRDFSEGRWELRAGPIQARIIEPMRRWSFTCAPNDSGIAFDLEFEARNGPYMIPQPPIRKGGRLIHEDIYVFQTGFYTGTLSLDDEVFEVDRVPGARDRTWGVRVAGEGQLPHGVLAWLNANFDDVSIIAHIRDRGDEVPQVRDGAVYHDGGDIVPIVGFEHDLNFDYETRQCLGGTITLTDERGEVWPIEIEPSLRMYLSGAGYTSNSVRRDRFTDPIWHERWDLTDSDLVARVEGLNDNISHMRCGERKGHGVLETSVGAHSKYKVREPIEWA</sequence>
<dbReference type="EMBL" id="JAANOW010000001">
    <property type="protein sequence ID" value="NIH95564.1"/>
    <property type="molecule type" value="Genomic_DNA"/>
</dbReference>
<comment type="caution">
    <text evidence="1">The sequence shown here is derived from an EMBL/GenBank/DDBJ whole genome shotgun (WGS) entry which is preliminary data.</text>
</comment>
<protein>
    <submittedName>
        <fullName evidence="1">Uncharacterized protein</fullName>
    </submittedName>
</protein>
<dbReference type="SUPFAM" id="SSF159245">
    <property type="entry name" value="AttH-like"/>
    <property type="match status" value="1"/>
</dbReference>
<organism evidence="1 2">
    <name type="scientific">Mycolicibacterium fluoranthenivorans</name>
    <dbReference type="NCBI Taxonomy" id="258505"/>
    <lineage>
        <taxon>Bacteria</taxon>
        <taxon>Bacillati</taxon>
        <taxon>Actinomycetota</taxon>
        <taxon>Actinomycetes</taxon>
        <taxon>Mycobacteriales</taxon>
        <taxon>Mycobacteriaceae</taxon>
        <taxon>Mycolicibacterium</taxon>
    </lineage>
</organism>